<dbReference type="PANTHER" id="PTHR46577:SF1">
    <property type="entry name" value="HTH-TYPE TRANSCRIPTIONAL REGULATORY PROTEIN GABR"/>
    <property type="match status" value="1"/>
</dbReference>
<dbReference type="Pfam" id="PF00392">
    <property type="entry name" value="GntR"/>
    <property type="match status" value="1"/>
</dbReference>
<evidence type="ECO:0000256" key="1">
    <source>
        <dbReference type="ARBA" id="ARBA00005384"/>
    </source>
</evidence>
<dbReference type="InterPro" id="IPR004839">
    <property type="entry name" value="Aminotransferase_I/II_large"/>
</dbReference>
<dbReference type="CDD" id="cd07377">
    <property type="entry name" value="WHTH_GntR"/>
    <property type="match status" value="1"/>
</dbReference>
<organism evidence="8 9">
    <name type="scientific">Vitreoscilla filiformis</name>
    <dbReference type="NCBI Taxonomy" id="63"/>
    <lineage>
        <taxon>Bacteria</taxon>
        <taxon>Pseudomonadati</taxon>
        <taxon>Pseudomonadota</taxon>
        <taxon>Betaproteobacteria</taxon>
        <taxon>Neisseriales</taxon>
        <taxon>Neisseriaceae</taxon>
        <taxon>Vitreoscilla</taxon>
    </lineage>
</organism>
<feature type="domain" description="HTH gntR-type" evidence="7">
    <location>
        <begin position="23"/>
        <end position="90"/>
    </location>
</feature>
<proteinExistence type="inferred from homology"/>
<dbReference type="CDD" id="cd00609">
    <property type="entry name" value="AAT_like"/>
    <property type="match status" value="1"/>
</dbReference>
<keyword evidence="3" id="KW-0663">Pyridoxal phosphate</keyword>
<dbReference type="InterPro" id="IPR036388">
    <property type="entry name" value="WH-like_DNA-bd_sf"/>
</dbReference>
<dbReference type="InterPro" id="IPR000524">
    <property type="entry name" value="Tscrpt_reg_HTH_GntR"/>
</dbReference>
<dbReference type="InterPro" id="IPR015421">
    <property type="entry name" value="PyrdxlP-dep_Trfase_major"/>
</dbReference>
<dbReference type="PROSITE" id="PS50949">
    <property type="entry name" value="HTH_GNTR"/>
    <property type="match status" value="1"/>
</dbReference>
<keyword evidence="5" id="KW-0238">DNA-binding</keyword>
<sequence>MWGATAIDAAELTWLNAPLPAEQGRQRALYERLRQAILSRRLAPGARLPASRTLAAALGVARNTVLFAYEQLVAEGCLLATRHGTRVATLPDTAPEVVAPAPSPGLSRRSAGVMAPDAAPDATLWPLALGVPDVASFPIRAWRASLDRAWRHATARQLSYAPLGGEPALRQALATYLSGVRGLPVTAAQVIVTAGTQNGLDLCARLLADEGDAVWVEHPGYPAAHAAFRLAGLRVRPMPVDAAGLCVTPDDWAQHPPRLVFVTPSHQFPTGAVLPLPRRLALIEQAQAHGAWIIEDDYDSEFRRSGPPPPALYGLRPGAPVVYAGTFSKTLFPALRLGYVVVPEGSAAAFAGAMGALSRPGQSIEQQALADFIERGGYTAHLRRMRPLYAQRRDALRHALARHFGANAVVTGGEAGLHLMLWWQGAPDDAIVAAAAHALGVAARPLSRYTAGGTTLPNGLVLGYGATPVEVIDGAVARLAQAWRVGG</sequence>
<accession>A0A221KGZ1</accession>
<evidence type="ECO:0000256" key="5">
    <source>
        <dbReference type="ARBA" id="ARBA00023125"/>
    </source>
</evidence>
<dbReference type="PRINTS" id="PR00035">
    <property type="entry name" value="HTHGNTR"/>
</dbReference>
<evidence type="ECO:0000256" key="6">
    <source>
        <dbReference type="ARBA" id="ARBA00023163"/>
    </source>
</evidence>
<name>A0A221KGZ1_VITFI</name>
<evidence type="ECO:0000313" key="8">
    <source>
        <dbReference type="EMBL" id="ASM78301.1"/>
    </source>
</evidence>
<dbReference type="KEGG" id="vff:VITFI_CDS2524"/>
<dbReference type="PANTHER" id="PTHR46577">
    <property type="entry name" value="HTH-TYPE TRANSCRIPTIONAL REGULATORY PROTEIN GABR"/>
    <property type="match status" value="1"/>
</dbReference>
<dbReference type="Proteomes" id="UP000199729">
    <property type="component" value="Chromosome"/>
</dbReference>
<dbReference type="SUPFAM" id="SSF53383">
    <property type="entry name" value="PLP-dependent transferases"/>
    <property type="match status" value="1"/>
</dbReference>
<evidence type="ECO:0000256" key="3">
    <source>
        <dbReference type="ARBA" id="ARBA00022898"/>
    </source>
</evidence>
<dbReference type="SUPFAM" id="SSF46785">
    <property type="entry name" value="Winged helix' DNA-binding domain"/>
    <property type="match status" value="1"/>
</dbReference>
<dbReference type="SMART" id="SM00345">
    <property type="entry name" value="HTH_GNTR"/>
    <property type="match status" value="1"/>
</dbReference>
<dbReference type="GO" id="GO:0003677">
    <property type="term" value="F:DNA binding"/>
    <property type="evidence" value="ECO:0007669"/>
    <property type="project" value="UniProtKB-KW"/>
</dbReference>
<protein>
    <recommendedName>
        <fullName evidence="2">Putative 8-amino-7-oxononanoate synthase</fullName>
    </recommendedName>
</protein>
<dbReference type="RefSeq" id="WP_198301464.1">
    <property type="nucleotide sequence ID" value="NZ_CP022423.1"/>
</dbReference>
<dbReference type="InterPro" id="IPR036390">
    <property type="entry name" value="WH_DNA-bd_sf"/>
</dbReference>
<evidence type="ECO:0000256" key="4">
    <source>
        <dbReference type="ARBA" id="ARBA00023015"/>
    </source>
</evidence>
<dbReference type="GO" id="GO:0003700">
    <property type="term" value="F:DNA-binding transcription factor activity"/>
    <property type="evidence" value="ECO:0007669"/>
    <property type="project" value="InterPro"/>
</dbReference>
<evidence type="ECO:0000256" key="2">
    <source>
        <dbReference type="ARBA" id="ARBA00021531"/>
    </source>
</evidence>
<dbReference type="Pfam" id="PF00155">
    <property type="entry name" value="Aminotran_1_2"/>
    <property type="match status" value="1"/>
</dbReference>
<dbReference type="GO" id="GO:0030170">
    <property type="term" value="F:pyridoxal phosphate binding"/>
    <property type="evidence" value="ECO:0007669"/>
    <property type="project" value="InterPro"/>
</dbReference>
<gene>
    <name evidence="8" type="ORF">VITFI_CDS2524</name>
</gene>
<comment type="similarity">
    <text evidence="1">In the C-terminal section; belongs to the class-I pyridoxal-phosphate-dependent aminotransferase family.</text>
</comment>
<dbReference type="InterPro" id="IPR015424">
    <property type="entry name" value="PyrdxlP-dep_Trfase"/>
</dbReference>
<dbReference type="AlphaFoldDB" id="A0A221KGZ1"/>
<keyword evidence="9" id="KW-1185">Reference proteome</keyword>
<dbReference type="Gene3D" id="3.40.640.10">
    <property type="entry name" value="Type I PLP-dependent aspartate aminotransferase-like (Major domain)"/>
    <property type="match status" value="1"/>
</dbReference>
<keyword evidence="4" id="KW-0805">Transcription regulation</keyword>
<reference evidence="8 9" key="1">
    <citation type="submission" date="2017-07" db="EMBL/GenBank/DDBJ databases">
        <title>Complete Genome Sequence of the cosmetic ferment Vitreoscilla filiformis (ATCC15551).</title>
        <authorList>
            <person name="Contreras S."/>
            <person name="Sagory-Zalkind P."/>
            <person name="Blanquart H."/>
            <person name="Iltis A."/>
            <person name="Morand S.C."/>
        </authorList>
    </citation>
    <scope>NUCLEOTIDE SEQUENCE [LARGE SCALE GENOMIC DNA]</scope>
    <source>
        <strain evidence="8 9">ATCC 15551</strain>
    </source>
</reference>
<evidence type="ECO:0000313" key="9">
    <source>
        <dbReference type="Proteomes" id="UP000199729"/>
    </source>
</evidence>
<evidence type="ECO:0000259" key="7">
    <source>
        <dbReference type="PROSITE" id="PS50949"/>
    </source>
</evidence>
<dbReference type="InterPro" id="IPR051446">
    <property type="entry name" value="HTH_trans_reg/aminotransferase"/>
</dbReference>
<keyword evidence="6" id="KW-0804">Transcription</keyword>
<dbReference type="Gene3D" id="1.10.10.10">
    <property type="entry name" value="Winged helix-like DNA-binding domain superfamily/Winged helix DNA-binding domain"/>
    <property type="match status" value="1"/>
</dbReference>
<dbReference type="EMBL" id="CP022423">
    <property type="protein sequence ID" value="ASM78301.1"/>
    <property type="molecule type" value="Genomic_DNA"/>
</dbReference>